<organism evidence="13 14">
    <name type="scientific">Plantactinospora endophytica</name>
    <dbReference type="NCBI Taxonomy" id="673535"/>
    <lineage>
        <taxon>Bacteria</taxon>
        <taxon>Bacillati</taxon>
        <taxon>Actinomycetota</taxon>
        <taxon>Actinomycetes</taxon>
        <taxon>Micromonosporales</taxon>
        <taxon>Micromonosporaceae</taxon>
        <taxon>Plantactinospora</taxon>
    </lineage>
</organism>
<dbReference type="InterPro" id="IPR004655">
    <property type="entry name" value="FabH"/>
</dbReference>
<keyword evidence="10" id="KW-0812">Transmembrane</keyword>
<keyword evidence="6" id="KW-0276">Fatty acid metabolism</keyword>
<dbReference type="PANTHER" id="PTHR34069:SF2">
    <property type="entry name" value="BETA-KETOACYL-[ACYL-CARRIER-PROTEIN] SYNTHASE III"/>
    <property type="match status" value="1"/>
</dbReference>
<dbReference type="InterPro" id="IPR013751">
    <property type="entry name" value="ACP_syn_III_N"/>
</dbReference>
<evidence type="ECO:0000256" key="3">
    <source>
        <dbReference type="ARBA" id="ARBA00022490"/>
    </source>
</evidence>
<dbReference type="Pfam" id="PF08541">
    <property type="entry name" value="ACP_syn_III_C"/>
    <property type="match status" value="1"/>
</dbReference>
<keyword evidence="10" id="KW-0472">Membrane</keyword>
<evidence type="ECO:0000313" key="13">
    <source>
        <dbReference type="EMBL" id="GIG91448.1"/>
    </source>
</evidence>
<proteinExistence type="inferred from homology"/>
<keyword evidence="10" id="KW-1133">Transmembrane helix</keyword>
<keyword evidence="8" id="KW-0275">Fatty acid biosynthesis</keyword>
<dbReference type="Proteomes" id="UP000646749">
    <property type="component" value="Unassembled WGS sequence"/>
</dbReference>
<comment type="similarity">
    <text evidence="2">Belongs to the thiolase-like superfamily. FabH family.</text>
</comment>
<dbReference type="RefSeq" id="WP_203869834.1">
    <property type="nucleotide sequence ID" value="NZ_BONW01000038.1"/>
</dbReference>
<gene>
    <name evidence="13" type="primary">fabH-1</name>
    <name evidence="13" type="ORF">Pen02_63840</name>
</gene>
<dbReference type="EMBL" id="BONW01000038">
    <property type="protein sequence ID" value="GIG91448.1"/>
    <property type="molecule type" value="Genomic_DNA"/>
</dbReference>
<keyword evidence="3" id="KW-0963">Cytoplasm</keyword>
<evidence type="ECO:0000256" key="8">
    <source>
        <dbReference type="ARBA" id="ARBA00023160"/>
    </source>
</evidence>
<keyword evidence="9" id="KW-0012">Acyltransferase</keyword>
<dbReference type="PANTHER" id="PTHR34069">
    <property type="entry name" value="3-OXOACYL-[ACYL-CARRIER-PROTEIN] SYNTHASE 3"/>
    <property type="match status" value="1"/>
</dbReference>
<keyword evidence="5" id="KW-0808">Transferase</keyword>
<accession>A0ABQ4E9N7</accession>
<comment type="caution">
    <text evidence="13">The sequence shown here is derived from an EMBL/GenBank/DDBJ whole genome shotgun (WGS) entry which is preliminary data.</text>
</comment>
<dbReference type="NCBIfam" id="TIGR00747">
    <property type="entry name" value="fabH"/>
    <property type="match status" value="1"/>
</dbReference>
<sequence length="331" mass="34342">MAQHVGVLGTGSYAPARVVSNAEVAGPAGVTSDWITVRTQIRSRRYAAPDEATSDLAVRAAAQALANAGLTADEVDFLVLATSTPDHPQPPTSYLVQHALGATGAVCLDINVVCSGFVYGLEVARSLLATRPGGHALVVGADIYSRIVDPADRASVVLFGDGAGAVVVGPCPEAVGIIGTELRSNGSEHDLVGVHAGGSRAPASVGTLDAGLHYFRMRGRDVRRFVTDHVPPILSDLLRVHGTMTSEIDHFVPHQANGVMLDDLAKTVGLAGAQTHRTIEQYGNTGSASIPLTLDQANRDGRFKRGDLVLLAGFGGGMSLGACLLRWCAGQ</sequence>
<evidence type="ECO:0000259" key="12">
    <source>
        <dbReference type="Pfam" id="PF08545"/>
    </source>
</evidence>
<evidence type="ECO:0000256" key="1">
    <source>
        <dbReference type="ARBA" id="ARBA00005189"/>
    </source>
</evidence>
<feature type="domain" description="Beta-ketoacyl-[acyl-carrier-protein] synthase III N-terminal" evidence="12">
    <location>
        <begin position="108"/>
        <end position="186"/>
    </location>
</feature>
<dbReference type="Pfam" id="PF08545">
    <property type="entry name" value="ACP_syn_III"/>
    <property type="match status" value="1"/>
</dbReference>
<dbReference type="NCBIfam" id="NF006829">
    <property type="entry name" value="PRK09352.1"/>
    <property type="match status" value="1"/>
</dbReference>
<keyword evidence="4" id="KW-0444">Lipid biosynthesis</keyword>
<dbReference type="Gene3D" id="3.40.47.10">
    <property type="match status" value="1"/>
</dbReference>
<evidence type="ECO:0000256" key="5">
    <source>
        <dbReference type="ARBA" id="ARBA00022679"/>
    </source>
</evidence>
<evidence type="ECO:0000313" key="14">
    <source>
        <dbReference type="Proteomes" id="UP000646749"/>
    </source>
</evidence>
<keyword evidence="14" id="KW-1185">Reference proteome</keyword>
<evidence type="ECO:0000256" key="9">
    <source>
        <dbReference type="ARBA" id="ARBA00023315"/>
    </source>
</evidence>
<dbReference type="InterPro" id="IPR013747">
    <property type="entry name" value="ACP_syn_III_C"/>
</dbReference>
<feature type="domain" description="Beta-ketoacyl-[acyl-carrier-protein] synthase III C-terminal" evidence="11">
    <location>
        <begin position="241"/>
        <end position="327"/>
    </location>
</feature>
<comment type="pathway">
    <text evidence="1">Lipid metabolism.</text>
</comment>
<protein>
    <submittedName>
        <fullName evidence="13">3-oxoacyl-[acyl-carrier-protein] synthase 3</fullName>
    </submittedName>
</protein>
<name>A0ABQ4E9N7_9ACTN</name>
<evidence type="ECO:0000259" key="11">
    <source>
        <dbReference type="Pfam" id="PF08541"/>
    </source>
</evidence>
<keyword evidence="7" id="KW-0443">Lipid metabolism</keyword>
<evidence type="ECO:0000256" key="2">
    <source>
        <dbReference type="ARBA" id="ARBA00008642"/>
    </source>
</evidence>
<dbReference type="SUPFAM" id="SSF53901">
    <property type="entry name" value="Thiolase-like"/>
    <property type="match status" value="1"/>
</dbReference>
<feature type="transmembrane region" description="Helical" evidence="10">
    <location>
        <begin position="308"/>
        <end position="327"/>
    </location>
</feature>
<dbReference type="InterPro" id="IPR016039">
    <property type="entry name" value="Thiolase-like"/>
</dbReference>
<evidence type="ECO:0000256" key="6">
    <source>
        <dbReference type="ARBA" id="ARBA00022832"/>
    </source>
</evidence>
<evidence type="ECO:0000256" key="4">
    <source>
        <dbReference type="ARBA" id="ARBA00022516"/>
    </source>
</evidence>
<dbReference type="CDD" id="cd00830">
    <property type="entry name" value="KAS_III"/>
    <property type="match status" value="1"/>
</dbReference>
<evidence type="ECO:0000256" key="7">
    <source>
        <dbReference type="ARBA" id="ARBA00023098"/>
    </source>
</evidence>
<evidence type="ECO:0000256" key="10">
    <source>
        <dbReference type="SAM" id="Phobius"/>
    </source>
</evidence>
<reference evidence="13 14" key="1">
    <citation type="submission" date="2021-01" db="EMBL/GenBank/DDBJ databases">
        <title>Whole genome shotgun sequence of Plantactinospora endophytica NBRC 110450.</title>
        <authorList>
            <person name="Komaki H."/>
            <person name="Tamura T."/>
        </authorList>
    </citation>
    <scope>NUCLEOTIDE SEQUENCE [LARGE SCALE GENOMIC DNA]</scope>
    <source>
        <strain evidence="13 14">NBRC 110450</strain>
    </source>
</reference>